<reference evidence="3 4" key="1">
    <citation type="submission" date="2019-03" db="EMBL/GenBank/DDBJ databases">
        <authorList>
            <person name="Gaulin E."/>
            <person name="Dumas B."/>
        </authorList>
    </citation>
    <scope>NUCLEOTIDE SEQUENCE [LARGE SCALE GENOMIC DNA]</scope>
    <source>
        <strain evidence="3">CBS 568.67</strain>
    </source>
</reference>
<feature type="transmembrane region" description="Helical" evidence="1">
    <location>
        <begin position="79"/>
        <end position="101"/>
    </location>
</feature>
<organism evidence="3 4">
    <name type="scientific">Aphanomyces stellatus</name>
    <dbReference type="NCBI Taxonomy" id="120398"/>
    <lineage>
        <taxon>Eukaryota</taxon>
        <taxon>Sar</taxon>
        <taxon>Stramenopiles</taxon>
        <taxon>Oomycota</taxon>
        <taxon>Saprolegniomycetes</taxon>
        <taxon>Saprolegniales</taxon>
        <taxon>Verrucalvaceae</taxon>
        <taxon>Aphanomyces</taxon>
    </lineage>
</organism>
<keyword evidence="4" id="KW-1185">Reference proteome</keyword>
<evidence type="ECO:0000313" key="4">
    <source>
        <dbReference type="Proteomes" id="UP000332933"/>
    </source>
</evidence>
<reference evidence="2" key="2">
    <citation type="submission" date="2019-06" db="EMBL/GenBank/DDBJ databases">
        <title>Genomics analysis of Aphanomyces spp. identifies a new class of oomycete effector associated with host adaptation.</title>
        <authorList>
            <person name="Gaulin E."/>
        </authorList>
    </citation>
    <scope>NUCLEOTIDE SEQUENCE</scope>
    <source>
        <strain evidence="2">CBS 578.67</strain>
    </source>
</reference>
<protein>
    <submittedName>
        <fullName evidence="3">Aste57867_4710 protein</fullName>
    </submittedName>
</protein>
<keyword evidence="1" id="KW-1133">Transmembrane helix</keyword>
<gene>
    <name evidence="3" type="primary">Aste57867_4710</name>
    <name evidence="2" type="ORF">As57867_004697</name>
    <name evidence="3" type="ORF">ASTE57867_4710</name>
</gene>
<evidence type="ECO:0000313" key="3">
    <source>
        <dbReference type="EMBL" id="VFT81810.1"/>
    </source>
</evidence>
<dbReference type="EMBL" id="VJMH01001203">
    <property type="protein sequence ID" value="KAF0712724.1"/>
    <property type="molecule type" value="Genomic_DNA"/>
</dbReference>
<evidence type="ECO:0000313" key="2">
    <source>
        <dbReference type="EMBL" id="KAF0712724.1"/>
    </source>
</evidence>
<feature type="transmembrane region" description="Helical" evidence="1">
    <location>
        <begin position="52"/>
        <end position="72"/>
    </location>
</feature>
<keyword evidence="1" id="KW-0472">Membrane</keyword>
<dbReference type="EMBL" id="CAADRA010001203">
    <property type="protein sequence ID" value="VFT81810.1"/>
    <property type="molecule type" value="Genomic_DNA"/>
</dbReference>
<dbReference type="Pfam" id="PF03694">
    <property type="entry name" value="Erg28"/>
    <property type="match status" value="1"/>
</dbReference>
<feature type="transmembrane region" description="Helical" evidence="1">
    <location>
        <begin position="121"/>
        <end position="139"/>
    </location>
</feature>
<proteinExistence type="predicted"/>
<dbReference type="InterPro" id="IPR005352">
    <property type="entry name" value="Erg28"/>
</dbReference>
<dbReference type="AlphaFoldDB" id="A0A485KGA6"/>
<keyword evidence="1" id="KW-0812">Transmembrane</keyword>
<dbReference type="Proteomes" id="UP000332933">
    <property type="component" value="Unassembled WGS sequence"/>
</dbReference>
<dbReference type="GO" id="GO:0016020">
    <property type="term" value="C:membrane"/>
    <property type="evidence" value="ECO:0007669"/>
    <property type="project" value="InterPro"/>
</dbReference>
<accession>A0A485KGA6</accession>
<dbReference type="OrthoDB" id="6485510at2759"/>
<feature type="transmembrane region" description="Helical" evidence="1">
    <location>
        <begin position="12"/>
        <end position="32"/>
    </location>
</feature>
<evidence type="ECO:0000256" key="1">
    <source>
        <dbReference type="SAM" id="Phobius"/>
    </source>
</evidence>
<name>A0A485KGA6_9STRA</name>
<sequence length="151" mass="16438">MAPAVAWSVLRAYLILGFALEMHTFVRLYYTSMPLRDLAPSLPDAGLDAIPIFRRLFGTYCVTLGVLRLLAAIDVRNRLYLSVLAVTHTIEALFSISEVLVYQATPLTALLTDIAHAPTTAFLGVLVAQMSFLAYMAAAPSPPAKNAKKLN</sequence>